<gene>
    <name evidence="2" type="ORF">FGLOB1_13489</name>
</gene>
<protein>
    <submittedName>
        <fullName evidence="2">Uncharacterized protein</fullName>
    </submittedName>
</protein>
<comment type="caution">
    <text evidence="2">The sequence shown here is derived from an EMBL/GenBank/DDBJ whole genome shotgun (WGS) entry which is preliminary data.</text>
</comment>
<organism evidence="2 3">
    <name type="scientific">Fusarium globosum</name>
    <dbReference type="NCBI Taxonomy" id="78864"/>
    <lineage>
        <taxon>Eukaryota</taxon>
        <taxon>Fungi</taxon>
        <taxon>Dikarya</taxon>
        <taxon>Ascomycota</taxon>
        <taxon>Pezizomycotina</taxon>
        <taxon>Sordariomycetes</taxon>
        <taxon>Hypocreomycetidae</taxon>
        <taxon>Hypocreales</taxon>
        <taxon>Nectriaceae</taxon>
        <taxon>Fusarium</taxon>
        <taxon>Fusarium fujikuroi species complex</taxon>
    </lineage>
</organism>
<dbReference type="AlphaFoldDB" id="A0A8H5XME6"/>
<evidence type="ECO:0000313" key="2">
    <source>
        <dbReference type="EMBL" id="KAF5696488.1"/>
    </source>
</evidence>
<evidence type="ECO:0000256" key="1">
    <source>
        <dbReference type="SAM" id="MobiDB-lite"/>
    </source>
</evidence>
<sequence length="96" mass="9988">MSHQPAPAASVDPWAPAGAPSGSGSPDPTRRRSLPTTSPEDASLLSSLPPPSSSLSSFTITTKSFGLVPHPPQVHSHPLSAFSIPPFIDISDFIFD</sequence>
<feature type="region of interest" description="Disordered" evidence="1">
    <location>
        <begin position="1"/>
        <end position="56"/>
    </location>
</feature>
<proteinExistence type="predicted"/>
<accession>A0A8H5XME6</accession>
<evidence type="ECO:0000313" key="3">
    <source>
        <dbReference type="Proteomes" id="UP000532311"/>
    </source>
</evidence>
<feature type="compositionally biased region" description="Low complexity" evidence="1">
    <location>
        <begin position="43"/>
        <end position="56"/>
    </location>
</feature>
<keyword evidence="3" id="KW-1185">Reference proteome</keyword>
<feature type="compositionally biased region" description="Low complexity" evidence="1">
    <location>
        <begin position="15"/>
        <end position="26"/>
    </location>
</feature>
<reference evidence="2 3" key="1">
    <citation type="submission" date="2020-05" db="EMBL/GenBank/DDBJ databases">
        <title>Identification and distribution of gene clusters putatively required for synthesis of sphingolipid metabolism inhibitors in phylogenetically diverse species of the filamentous fungus Fusarium.</title>
        <authorList>
            <person name="Kim H.-S."/>
            <person name="Busman M."/>
            <person name="Brown D.W."/>
            <person name="Divon H."/>
            <person name="Uhlig S."/>
            <person name="Proctor R.H."/>
        </authorList>
    </citation>
    <scope>NUCLEOTIDE SEQUENCE [LARGE SCALE GENOMIC DNA]</scope>
    <source>
        <strain evidence="2 3">NRRL 26131</strain>
    </source>
</reference>
<dbReference type="Proteomes" id="UP000532311">
    <property type="component" value="Unassembled WGS sequence"/>
</dbReference>
<name>A0A8H5XME6_9HYPO</name>
<dbReference type="EMBL" id="JAAQPF010000842">
    <property type="protein sequence ID" value="KAF5696488.1"/>
    <property type="molecule type" value="Genomic_DNA"/>
</dbReference>